<dbReference type="AlphaFoldDB" id="A0A0G1ESH7"/>
<dbReference type="EMBL" id="LCFB01000003">
    <property type="protein sequence ID" value="KKS86021.1"/>
    <property type="molecule type" value="Genomic_DNA"/>
</dbReference>
<evidence type="ECO:0000313" key="2">
    <source>
        <dbReference type="EMBL" id="KKS86021.1"/>
    </source>
</evidence>
<gene>
    <name evidence="2" type="ORF">UV59_C0003G0016</name>
</gene>
<comment type="caution">
    <text evidence="2">The sequence shown here is derived from an EMBL/GenBank/DDBJ whole genome shotgun (WGS) entry which is preliminary data.</text>
</comment>
<dbReference type="Proteomes" id="UP000034543">
    <property type="component" value="Unassembled WGS sequence"/>
</dbReference>
<dbReference type="STRING" id="1618436.UV59_C0003G0016"/>
<name>A0A0G1ESH7_9BACT</name>
<accession>A0A0G1ESH7</accession>
<keyword evidence="1" id="KW-0812">Transmembrane</keyword>
<evidence type="ECO:0000256" key="1">
    <source>
        <dbReference type="SAM" id="Phobius"/>
    </source>
</evidence>
<sequence>MNKKWFLILGIFFIFVFTNSPEIVYGQEQAAGVANPIPLTGPEIVNGAIVCTGVSGYKLCDIIYESGIFGVVSTSPAAQFIMENREPESSYVISEGTAVVRVSGVNGAIETGTLITTSRVAGVGQRADRGGYVLGSALEPFTPASPDEIGEIAVSLHIHPTTAFTDVRSNLLEALRAGLAAPVLTPLAALRYILSAFVIVSTFILCFVYFGRIARTSIESIARNPLASRKIEFTVLLQVFLMVVIAFFGFGIAYLILAL</sequence>
<protein>
    <submittedName>
        <fullName evidence="2">Uncharacterized protein</fullName>
    </submittedName>
</protein>
<reference evidence="2 3" key="1">
    <citation type="journal article" date="2015" name="Nature">
        <title>rRNA introns, odd ribosomes, and small enigmatic genomes across a large radiation of phyla.</title>
        <authorList>
            <person name="Brown C.T."/>
            <person name="Hug L.A."/>
            <person name="Thomas B.C."/>
            <person name="Sharon I."/>
            <person name="Castelle C.J."/>
            <person name="Singh A."/>
            <person name="Wilkins M.J."/>
            <person name="Williams K.H."/>
            <person name="Banfield J.F."/>
        </authorList>
    </citation>
    <scope>NUCLEOTIDE SEQUENCE [LARGE SCALE GENOMIC DNA]</scope>
</reference>
<dbReference type="Gene3D" id="1.20.20.10">
    <property type="entry name" value="F1F0 ATP synthase subunit C"/>
    <property type="match status" value="1"/>
</dbReference>
<keyword evidence="1" id="KW-1133">Transmembrane helix</keyword>
<proteinExistence type="predicted"/>
<keyword evidence="1" id="KW-0472">Membrane</keyword>
<feature type="transmembrane region" description="Helical" evidence="1">
    <location>
        <begin position="235"/>
        <end position="257"/>
    </location>
</feature>
<evidence type="ECO:0000313" key="3">
    <source>
        <dbReference type="Proteomes" id="UP000034543"/>
    </source>
</evidence>
<feature type="transmembrane region" description="Helical" evidence="1">
    <location>
        <begin position="192"/>
        <end position="214"/>
    </location>
</feature>
<dbReference type="InterPro" id="IPR038662">
    <property type="entry name" value="ATP_synth_F0_csu_sf"/>
</dbReference>
<organism evidence="2 3">
    <name type="scientific">Candidatus Gottesmanbacteria bacterium GW2011_GWA1_43_11</name>
    <dbReference type="NCBI Taxonomy" id="1618436"/>
    <lineage>
        <taxon>Bacteria</taxon>
        <taxon>Candidatus Gottesmaniibacteriota</taxon>
    </lineage>
</organism>